<keyword evidence="5" id="KW-1003">Cell membrane</keyword>
<dbReference type="GO" id="GO:0008360">
    <property type="term" value="P:regulation of cell shape"/>
    <property type="evidence" value="ECO:0007669"/>
    <property type="project" value="UniProtKB-KW"/>
</dbReference>
<evidence type="ECO:0000256" key="10">
    <source>
        <dbReference type="ARBA" id="ARBA00022801"/>
    </source>
</evidence>
<comment type="catalytic activity">
    <reaction evidence="17">
        <text>[GlcNAc-(1-&gt;4)-Mur2Ac(oyl-L-Ala-gamma-D-Glu-L-Lys-D-Ala-D-Ala)](n)-di-trans,octa-cis-undecaprenyl diphosphate + beta-D-GlcNAc-(1-&gt;4)-Mur2Ac(oyl-L-Ala-gamma-D-Glu-L-Lys-D-Ala-D-Ala)-di-trans,octa-cis-undecaprenyl diphosphate = [GlcNAc-(1-&gt;4)-Mur2Ac(oyl-L-Ala-gamma-D-Glu-L-Lys-D-Ala-D-Ala)](n+1)-di-trans,octa-cis-undecaprenyl diphosphate + di-trans,octa-cis-undecaprenyl diphosphate + H(+)</text>
        <dbReference type="Rhea" id="RHEA:23708"/>
        <dbReference type="Rhea" id="RHEA-COMP:9602"/>
        <dbReference type="Rhea" id="RHEA-COMP:9603"/>
        <dbReference type="ChEBI" id="CHEBI:15378"/>
        <dbReference type="ChEBI" id="CHEBI:58405"/>
        <dbReference type="ChEBI" id="CHEBI:60033"/>
        <dbReference type="ChEBI" id="CHEBI:78435"/>
        <dbReference type="EC" id="2.4.99.28"/>
    </reaction>
</comment>
<dbReference type="Pfam" id="PF00905">
    <property type="entry name" value="Transpeptidase"/>
    <property type="match status" value="1"/>
</dbReference>
<evidence type="ECO:0000313" key="22">
    <source>
        <dbReference type="EMBL" id="HIX19516.1"/>
    </source>
</evidence>
<feature type="domain" description="Penicillin-binding protein transpeptidase" evidence="20">
    <location>
        <begin position="386"/>
        <end position="665"/>
    </location>
</feature>
<keyword evidence="6" id="KW-0121">Carboxypeptidase</keyword>
<evidence type="ECO:0000256" key="2">
    <source>
        <dbReference type="ARBA" id="ARBA00004752"/>
    </source>
</evidence>
<evidence type="ECO:0000256" key="12">
    <source>
        <dbReference type="ARBA" id="ARBA00022984"/>
    </source>
</evidence>
<keyword evidence="14" id="KW-0511">Multifunctional enzyme</keyword>
<evidence type="ECO:0000256" key="19">
    <source>
        <dbReference type="SAM" id="Phobius"/>
    </source>
</evidence>
<evidence type="ECO:0000259" key="21">
    <source>
        <dbReference type="Pfam" id="PF00912"/>
    </source>
</evidence>
<keyword evidence="7" id="KW-0645">Protease</keyword>
<dbReference type="GO" id="GO:0008658">
    <property type="term" value="F:penicillin binding"/>
    <property type="evidence" value="ECO:0007669"/>
    <property type="project" value="InterPro"/>
</dbReference>
<keyword evidence="19" id="KW-0812">Transmembrane</keyword>
<organism evidence="22 23">
    <name type="scientific">Candidatus Akkermansia intestinigallinarum</name>
    <dbReference type="NCBI Taxonomy" id="2838431"/>
    <lineage>
        <taxon>Bacteria</taxon>
        <taxon>Pseudomonadati</taxon>
        <taxon>Verrucomicrobiota</taxon>
        <taxon>Verrucomicrobiia</taxon>
        <taxon>Verrucomicrobiales</taxon>
        <taxon>Akkermansiaceae</taxon>
        <taxon>Akkermansia</taxon>
    </lineage>
</organism>
<dbReference type="GO" id="GO:0005886">
    <property type="term" value="C:plasma membrane"/>
    <property type="evidence" value="ECO:0007669"/>
    <property type="project" value="UniProtKB-SubCell"/>
</dbReference>
<proteinExistence type="inferred from homology"/>
<dbReference type="InterPro" id="IPR001264">
    <property type="entry name" value="Glyco_trans_51"/>
</dbReference>
<evidence type="ECO:0000256" key="1">
    <source>
        <dbReference type="ARBA" id="ARBA00004236"/>
    </source>
</evidence>
<protein>
    <submittedName>
        <fullName evidence="22">Transglycosylase domain-containing protein</fullName>
    </submittedName>
</protein>
<name>A0A9D1VAD7_9BACT</name>
<dbReference type="FunFam" id="1.10.3810.10:FF:000001">
    <property type="entry name" value="Penicillin-binding protein 1A"/>
    <property type="match status" value="1"/>
</dbReference>
<evidence type="ECO:0000256" key="13">
    <source>
        <dbReference type="ARBA" id="ARBA00023136"/>
    </source>
</evidence>
<accession>A0A9D1VAD7</accession>
<keyword evidence="9" id="KW-0808">Transferase</keyword>
<evidence type="ECO:0000259" key="20">
    <source>
        <dbReference type="Pfam" id="PF00905"/>
    </source>
</evidence>
<reference evidence="22" key="2">
    <citation type="submission" date="2021-04" db="EMBL/GenBank/DDBJ databases">
        <authorList>
            <person name="Gilroy R."/>
        </authorList>
    </citation>
    <scope>NUCLEOTIDE SEQUENCE</scope>
    <source>
        <strain evidence="22">14975</strain>
    </source>
</reference>
<dbReference type="InterPro" id="IPR050396">
    <property type="entry name" value="Glycosyltr_51/Transpeptidase"/>
</dbReference>
<keyword evidence="12" id="KW-0573">Peptidoglycan synthesis</keyword>
<comment type="similarity">
    <text evidence="3">In the C-terminal section; belongs to the transpeptidase family.</text>
</comment>
<keyword evidence="10" id="KW-0378">Hydrolase</keyword>
<dbReference type="GO" id="GO:0009252">
    <property type="term" value="P:peptidoglycan biosynthetic process"/>
    <property type="evidence" value="ECO:0007669"/>
    <property type="project" value="UniProtKB-KW"/>
</dbReference>
<dbReference type="InterPro" id="IPR012338">
    <property type="entry name" value="Beta-lactam/transpept-like"/>
</dbReference>
<dbReference type="Proteomes" id="UP000823964">
    <property type="component" value="Unassembled WGS sequence"/>
</dbReference>
<feature type="transmembrane region" description="Helical" evidence="19">
    <location>
        <begin position="35"/>
        <end position="59"/>
    </location>
</feature>
<sequence>MDDLEDYQKRRSAAENRRRQRADRKPASSGSRFKCCLLMLFLFGIITTLVLGGIGYFAFQLVTDKYRRYAESFDLNEINNLEHPCIIYDRNGKEIGRIFDENRSYVTFDQISPHLINAVVAQEDKTFWSHSGFDPMGILRAAKEAVAAHGEINQGASTITQQLARNSYDLERRVKAKGGDKYERKIIEIFLAMRIEETYDKRQIMEFYLNRVYFGRGYYGIRAASLGYFGKEPKDLTVREAASIAALIKNPENYNPVRNPDLNFRWRNDVIDRMQRAGYLSAEDAERVKKLPLELNPKPLRRNTSFLHSIVQNQAISVFQDPARGEEIVKTAGLRIHTTIDKDMQDAAEQALTAQLDNIENREDYQHVRFSDRDNPQSMQHRYVDGAVYAVDNKTGGVLVYVGGRNFERDNFDIIDAGKRPVGTAMLPFLYMSALENGYSPCSRLIDDAMDNRLAGIGGAEGVLGEWGMEVSKGRYLDSVTLRQALQWSKIAASARLAIALSSDPKRCAKPFVTTLQNCGITPPPRNPESTEARPQYYPRTFLGTEPASLREMVLAYTVFPNTGSRPVAPFIITKITDSQGKILWENPRSIKPVLANATQPCTAFRLHSIMRDALLKGASQRVQPFLPDSFNGAVKTGTNYDFADNALFGYNSSLTCGVWIGFLNDHKAIYTEAFSSDTCGPILGAVFKAASGRYPDEPIPMPADTEEVEICTASGQMASNFCFETRMRDGNPVLTRSVYREYFPKGDVTLGSCTVHGDGSPTLVDFLDASDLNNSRVLPVLPVLPKGSALIGEDPYGCNLELNPRYRTEKDIASSGMPEQINFGDTDPSRSDGPKVDTTIKLPAPRPMRSIPVLPLEI</sequence>
<evidence type="ECO:0000256" key="3">
    <source>
        <dbReference type="ARBA" id="ARBA00007090"/>
    </source>
</evidence>
<keyword evidence="15" id="KW-0961">Cell wall biogenesis/degradation</keyword>
<dbReference type="GO" id="GO:0006508">
    <property type="term" value="P:proteolysis"/>
    <property type="evidence" value="ECO:0007669"/>
    <property type="project" value="UniProtKB-KW"/>
</dbReference>
<dbReference type="EMBL" id="DXFQ01000046">
    <property type="protein sequence ID" value="HIX19516.1"/>
    <property type="molecule type" value="Genomic_DNA"/>
</dbReference>
<evidence type="ECO:0000256" key="15">
    <source>
        <dbReference type="ARBA" id="ARBA00023316"/>
    </source>
</evidence>
<comment type="caution">
    <text evidence="22">The sequence shown here is derived from an EMBL/GenBank/DDBJ whole genome shotgun (WGS) entry which is preliminary data.</text>
</comment>
<feature type="domain" description="Glycosyl transferase family 51" evidence="21">
    <location>
        <begin position="92"/>
        <end position="275"/>
    </location>
</feature>
<evidence type="ECO:0000256" key="11">
    <source>
        <dbReference type="ARBA" id="ARBA00022960"/>
    </source>
</evidence>
<evidence type="ECO:0000256" key="5">
    <source>
        <dbReference type="ARBA" id="ARBA00022475"/>
    </source>
</evidence>
<dbReference type="GO" id="GO:0071555">
    <property type="term" value="P:cell wall organization"/>
    <property type="evidence" value="ECO:0007669"/>
    <property type="project" value="UniProtKB-KW"/>
</dbReference>
<comment type="similarity">
    <text evidence="4">In the N-terminal section; belongs to the glycosyltransferase 51 family.</text>
</comment>
<evidence type="ECO:0000256" key="16">
    <source>
        <dbReference type="ARBA" id="ARBA00034000"/>
    </source>
</evidence>
<dbReference type="Gene3D" id="3.40.710.10">
    <property type="entry name" value="DD-peptidase/beta-lactamase superfamily"/>
    <property type="match status" value="1"/>
</dbReference>
<gene>
    <name evidence="22" type="ORF">H9862_02805</name>
</gene>
<evidence type="ECO:0000256" key="8">
    <source>
        <dbReference type="ARBA" id="ARBA00022676"/>
    </source>
</evidence>
<comment type="subcellular location">
    <subcellularLocation>
        <location evidence="1">Cell membrane</location>
    </subcellularLocation>
</comment>
<evidence type="ECO:0000256" key="14">
    <source>
        <dbReference type="ARBA" id="ARBA00023268"/>
    </source>
</evidence>
<comment type="catalytic activity">
    <reaction evidence="16">
        <text>Preferential cleavage: (Ac)2-L-Lys-D-Ala-|-D-Ala. Also transpeptidation of peptidyl-alanyl moieties that are N-acyl substituents of D-alanine.</text>
        <dbReference type="EC" id="3.4.16.4"/>
    </reaction>
</comment>
<keyword evidence="8" id="KW-0328">Glycosyltransferase</keyword>
<keyword evidence="11" id="KW-0133">Cell shape</keyword>
<evidence type="ECO:0000256" key="4">
    <source>
        <dbReference type="ARBA" id="ARBA00007739"/>
    </source>
</evidence>
<keyword evidence="13 19" id="KW-0472">Membrane</keyword>
<dbReference type="AlphaFoldDB" id="A0A9D1VAD7"/>
<evidence type="ECO:0000256" key="18">
    <source>
        <dbReference type="SAM" id="MobiDB-lite"/>
    </source>
</evidence>
<dbReference type="PANTHER" id="PTHR32282:SF11">
    <property type="entry name" value="PENICILLIN-BINDING PROTEIN 1B"/>
    <property type="match status" value="1"/>
</dbReference>
<evidence type="ECO:0000313" key="23">
    <source>
        <dbReference type="Proteomes" id="UP000823964"/>
    </source>
</evidence>
<dbReference type="Pfam" id="PF00912">
    <property type="entry name" value="Transgly"/>
    <property type="match status" value="1"/>
</dbReference>
<reference evidence="22" key="1">
    <citation type="journal article" date="2021" name="PeerJ">
        <title>Extensive microbial diversity within the chicken gut microbiome revealed by metagenomics and culture.</title>
        <authorList>
            <person name="Gilroy R."/>
            <person name="Ravi A."/>
            <person name="Getino M."/>
            <person name="Pursley I."/>
            <person name="Horton D.L."/>
            <person name="Alikhan N.F."/>
            <person name="Baker D."/>
            <person name="Gharbi K."/>
            <person name="Hall N."/>
            <person name="Watson M."/>
            <person name="Adriaenssens E.M."/>
            <person name="Foster-Nyarko E."/>
            <person name="Jarju S."/>
            <person name="Secka A."/>
            <person name="Antonio M."/>
            <person name="Oren A."/>
            <person name="Chaudhuri R.R."/>
            <person name="La Ragione R."/>
            <person name="Hildebrand F."/>
            <person name="Pallen M.J."/>
        </authorList>
    </citation>
    <scope>NUCLEOTIDE SEQUENCE</scope>
    <source>
        <strain evidence="22">14975</strain>
    </source>
</reference>
<feature type="region of interest" description="Disordered" evidence="18">
    <location>
        <begin position="1"/>
        <end position="29"/>
    </location>
</feature>
<feature type="region of interest" description="Disordered" evidence="18">
    <location>
        <begin position="815"/>
        <end position="844"/>
    </location>
</feature>
<keyword evidence="19" id="KW-1133">Transmembrane helix</keyword>
<evidence type="ECO:0000256" key="7">
    <source>
        <dbReference type="ARBA" id="ARBA00022670"/>
    </source>
</evidence>
<dbReference type="GO" id="GO:0030288">
    <property type="term" value="C:outer membrane-bounded periplasmic space"/>
    <property type="evidence" value="ECO:0007669"/>
    <property type="project" value="TreeGrafter"/>
</dbReference>
<comment type="pathway">
    <text evidence="2">Cell wall biogenesis; peptidoglycan biosynthesis.</text>
</comment>
<evidence type="ECO:0000256" key="17">
    <source>
        <dbReference type="ARBA" id="ARBA00049902"/>
    </source>
</evidence>
<dbReference type="InterPro" id="IPR036950">
    <property type="entry name" value="PBP_transglycosylase"/>
</dbReference>
<dbReference type="SUPFAM" id="SSF53955">
    <property type="entry name" value="Lysozyme-like"/>
    <property type="match status" value="1"/>
</dbReference>
<dbReference type="GO" id="GO:0008955">
    <property type="term" value="F:peptidoglycan glycosyltransferase activity"/>
    <property type="evidence" value="ECO:0007669"/>
    <property type="project" value="UniProtKB-EC"/>
</dbReference>
<dbReference type="GO" id="GO:0009002">
    <property type="term" value="F:serine-type D-Ala-D-Ala carboxypeptidase activity"/>
    <property type="evidence" value="ECO:0007669"/>
    <property type="project" value="UniProtKB-EC"/>
</dbReference>
<dbReference type="Gene3D" id="1.10.3810.10">
    <property type="entry name" value="Biosynthetic peptidoglycan transglycosylase-like"/>
    <property type="match status" value="1"/>
</dbReference>
<evidence type="ECO:0000256" key="9">
    <source>
        <dbReference type="ARBA" id="ARBA00022679"/>
    </source>
</evidence>
<dbReference type="PANTHER" id="PTHR32282">
    <property type="entry name" value="BINDING PROTEIN TRANSPEPTIDASE, PUTATIVE-RELATED"/>
    <property type="match status" value="1"/>
</dbReference>
<dbReference type="SUPFAM" id="SSF56601">
    <property type="entry name" value="beta-lactamase/transpeptidase-like"/>
    <property type="match status" value="1"/>
</dbReference>
<feature type="compositionally biased region" description="Basic and acidic residues" evidence="18">
    <location>
        <begin position="1"/>
        <end position="17"/>
    </location>
</feature>
<evidence type="ECO:0000256" key="6">
    <source>
        <dbReference type="ARBA" id="ARBA00022645"/>
    </source>
</evidence>
<dbReference type="InterPro" id="IPR001460">
    <property type="entry name" value="PCN-bd_Tpept"/>
</dbReference>
<dbReference type="InterPro" id="IPR023346">
    <property type="entry name" value="Lysozyme-like_dom_sf"/>
</dbReference>